<dbReference type="InterPro" id="IPR035418">
    <property type="entry name" value="AraC-bd_2"/>
</dbReference>
<evidence type="ECO:0000256" key="3">
    <source>
        <dbReference type="ARBA" id="ARBA00023163"/>
    </source>
</evidence>
<keyword evidence="2" id="KW-0238">DNA-binding</keyword>
<dbReference type="InterPro" id="IPR018060">
    <property type="entry name" value="HTH_AraC"/>
</dbReference>
<dbReference type="STRING" id="1763535.LPB072_04300"/>
<protein>
    <submittedName>
        <fullName evidence="5">AraC family transcriptional regulator</fullName>
    </submittedName>
</protein>
<evidence type="ECO:0000313" key="8">
    <source>
        <dbReference type="Proteomes" id="UP000185680"/>
    </source>
</evidence>
<gene>
    <name evidence="5" type="ORF">LPB072_04300</name>
    <name evidence="6" type="ORF">LPB72_14550</name>
</gene>
<keyword evidence="7" id="KW-1185">Reference proteome</keyword>
<reference evidence="6 7" key="1">
    <citation type="submission" date="2016-02" db="EMBL/GenBank/DDBJ databases">
        <title>Draft genome sequence of Hydrogenophaga sp. LPB0072.</title>
        <authorList>
            <person name="Shin S.-K."/>
            <person name="Yi H."/>
        </authorList>
    </citation>
    <scope>NUCLEOTIDE SEQUENCE [LARGE SCALE GENOMIC DNA]</scope>
    <source>
        <strain evidence="6 7">LPB0072</strain>
    </source>
</reference>
<dbReference type="Pfam" id="PF12833">
    <property type="entry name" value="HTH_18"/>
    <property type="match status" value="1"/>
</dbReference>
<evidence type="ECO:0000313" key="6">
    <source>
        <dbReference type="EMBL" id="OAD41130.1"/>
    </source>
</evidence>
<dbReference type="InterPro" id="IPR009057">
    <property type="entry name" value="Homeodomain-like_sf"/>
</dbReference>
<dbReference type="PANTHER" id="PTHR46796:SF12">
    <property type="entry name" value="HTH-TYPE DNA-BINDING TRANSCRIPTIONAL ACTIVATOR EUTR"/>
    <property type="match status" value="1"/>
</dbReference>
<name>A0A167HG26_9BURK</name>
<dbReference type="EMBL" id="LVWD01000026">
    <property type="protein sequence ID" value="OAD41130.1"/>
    <property type="molecule type" value="Genomic_DNA"/>
</dbReference>
<evidence type="ECO:0000256" key="1">
    <source>
        <dbReference type="ARBA" id="ARBA00023015"/>
    </source>
</evidence>
<feature type="domain" description="HTH araC/xylS-type" evidence="4">
    <location>
        <begin position="225"/>
        <end position="327"/>
    </location>
</feature>
<dbReference type="EMBL" id="CP017476">
    <property type="protein sequence ID" value="AOW12185.1"/>
    <property type="molecule type" value="Genomic_DNA"/>
</dbReference>
<dbReference type="Gene3D" id="1.10.10.60">
    <property type="entry name" value="Homeodomain-like"/>
    <property type="match status" value="1"/>
</dbReference>
<dbReference type="InterPro" id="IPR050204">
    <property type="entry name" value="AraC_XylS_family_regulators"/>
</dbReference>
<evidence type="ECO:0000313" key="7">
    <source>
        <dbReference type="Proteomes" id="UP000185657"/>
    </source>
</evidence>
<proteinExistence type="predicted"/>
<dbReference type="SMART" id="SM00342">
    <property type="entry name" value="HTH_ARAC"/>
    <property type="match status" value="1"/>
</dbReference>
<dbReference type="PANTHER" id="PTHR46796">
    <property type="entry name" value="HTH-TYPE TRANSCRIPTIONAL ACTIVATOR RHAS-RELATED"/>
    <property type="match status" value="1"/>
</dbReference>
<evidence type="ECO:0000313" key="5">
    <source>
        <dbReference type="EMBL" id="AOW12185.1"/>
    </source>
</evidence>
<keyword evidence="3" id="KW-0804">Transcription</keyword>
<dbReference type="Pfam" id="PF14525">
    <property type="entry name" value="AraC_binding_2"/>
    <property type="match status" value="1"/>
</dbReference>
<dbReference type="GO" id="GO:0003700">
    <property type="term" value="F:DNA-binding transcription factor activity"/>
    <property type="evidence" value="ECO:0007669"/>
    <property type="project" value="InterPro"/>
</dbReference>
<dbReference type="Proteomes" id="UP000185657">
    <property type="component" value="Unassembled WGS sequence"/>
</dbReference>
<dbReference type="SUPFAM" id="SSF46689">
    <property type="entry name" value="Homeodomain-like"/>
    <property type="match status" value="2"/>
</dbReference>
<dbReference type="Proteomes" id="UP000185680">
    <property type="component" value="Chromosome"/>
</dbReference>
<dbReference type="PROSITE" id="PS01124">
    <property type="entry name" value="HTH_ARAC_FAMILY_2"/>
    <property type="match status" value="1"/>
</dbReference>
<dbReference type="GO" id="GO:0043565">
    <property type="term" value="F:sequence-specific DNA binding"/>
    <property type="evidence" value="ECO:0007669"/>
    <property type="project" value="InterPro"/>
</dbReference>
<reference evidence="5 8" key="2">
    <citation type="submission" date="2016-10" db="EMBL/GenBank/DDBJ databases">
        <title>Hydorgenophaga sp. LPB0072 isolated from gastropod.</title>
        <authorList>
            <person name="Kim E."/>
            <person name="Yi H."/>
        </authorList>
    </citation>
    <scope>NUCLEOTIDE SEQUENCE [LARGE SCALE GENOMIC DNA]</scope>
    <source>
        <strain evidence="5 8">LPB0072</strain>
    </source>
</reference>
<dbReference type="OrthoDB" id="185346at2"/>
<keyword evidence="1" id="KW-0805">Transcription regulation</keyword>
<accession>A0A167HG26</accession>
<dbReference type="AlphaFoldDB" id="A0A167HG26"/>
<evidence type="ECO:0000256" key="2">
    <source>
        <dbReference type="ARBA" id="ARBA00023125"/>
    </source>
</evidence>
<organism evidence="5 8">
    <name type="scientific">Hydrogenophaga crassostreae</name>
    <dbReference type="NCBI Taxonomy" id="1763535"/>
    <lineage>
        <taxon>Bacteria</taxon>
        <taxon>Pseudomonadati</taxon>
        <taxon>Pseudomonadota</taxon>
        <taxon>Betaproteobacteria</taxon>
        <taxon>Burkholderiales</taxon>
        <taxon>Comamonadaceae</taxon>
        <taxon>Hydrogenophaga</taxon>
    </lineage>
</organism>
<dbReference type="KEGG" id="hyl:LPB072_04300"/>
<sequence>MLELPRLPLSNHRLFHSMDLDEAREHVARVFCPHGLSTFGAGAQFDACHHSARLHRDVSLNYVQYGAGVNIEPGYLGDFYLLQIPLRGGASVRCGNQSIEASSRLASLPSPTERLSMNWAPDSPHLIVRFSRAALLVQLESLIQAPVHQPLVFELGVPLDNPAAAPMFNFVKYLCTTMEDASGLGGVASQAENYLISTLLQTTRHNYSEALQQGHRRSLLPRSVRRAQAFLHTHLQETVSLGDLCQHMGVSARSLQLAFKEHLRQSPMAYLREIRLDSVRDTLKRASPGDGVTVAQVAEAYGFFHMGHFCAHYQNRFGEQPSEALRRARGVMQVPTTDA</sequence>
<evidence type="ECO:0000259" key="4">
    <source>
        <dbReference type="PROSITE" id="PS01124"/>
    </source>
</evidence>
<dbReference type="RefSeq" id="WP_066092048.1">
    <property type="nucleotide sequence ID" value="NZ_CP017476.1"/>
</dbReference>